<protein>
    <submittedName>
        <fullName evidence="2">Uncharacterized protein</fullName>
    </submittedName>
</protein>
<dbReference type="EMBL" id="WNYA01000003">
    <property type="protein sequence ID" value="KAG8580176.1"/>
    <property type="molecule type" value="Genomic_DNA"/>
</dbReference>
<dbReference type="AlphaFoldDB" id="A0AAV7C684"/>
<evidence type="ECO:0000313" key="2">
    <source>
        <dbReference type="EMBL" id="KAG8580176.1"/>
    </source>
</evidence>
<feature type="region of interest" description="Disordered" evidence="1">
    <location>
        <begin position="1"/>
        <end position="31"/>
    </location>
</feature>
<evidence type="ECO:0000256" key="1">
    <source>
        <dbReference type="SAM" id="MobiDB-lite"/>
    </source>
</evidence>
<proteinExistence type="predicted"/>
<comment type="caution">
    <text evidence="2">The sequence shown here is derived from an EMBL/GenBank/DDBJ whole genome shotgun (WGS) entry which is preliminary data.</text>
</comment>
<sequence length="63" mass="7261">MGKQMETFVMFRNQGNSREEEESPIQDSSEKLDVPCIEYTIRSFQEELFSGDGTKNRITSPVL</sequence>
<evidence type="ECO:0000313" key="3">
    <source>
        <dbReference type="Proteomes" id="UP000824782"/>
    </source>
</evidence>
<organism evidence="2 3">
    <name type="scientific">Engystomops pustulosus</name>
    <name type="common">Tungara frog</name>
    <name type="synonym">Physalaemus pustulosus</name>
    <dbReference type="NCBI Taxonomy" id="76066"/>
    <lineage>
        <taxon>Eukaryota</taxon>
        <taxon>Metazoa</taxon>
        <taxon>Chordata</taxon>
        <taxon>Craniata</taxon>
        <taxon>Vertebrata</taxon>
        <taxon>Euteleostomi</taxon>
        <taxon>Amphibia</taxon>
        <taxon>Batrachia</taxon>
        <taxon>Anura</taxon>
        <taxon>Neobatrachia</taxon>
        <taxon>Hyloidea</taxon>
        <taxon>Leptodactylidae</taxon>
        <taxon>Leiuperinae</taxon>
        <taxon>Engystomops</taxon>
    </lineage>
</organism>
<keyword evidence="3" id="KW-1185">Reference proteome</keyword>
<name>A0AAV7C684_ENGPU</name>
<accession>A0AAV7C684</accession>
<gene>
    <name evidence="2" type="ORF">GDO81_007183</name>
</gene>
<dbReference type="Proteomes" id="UP000824782">
    <property type="component" value="Unassembled WGS sequence"/>
</dbReference>
<reference evidence="2" key="1">
    <citation type="thesis" date="2020" institute="ProQuest LLC" country="789 East Eisenhower Parkway, Ann Arbor, MI, USA">
        <title>Comparative Genomics and Chromosome Evolution.</title>
        <authorList>
            <person name="Mudd A.B."/>
        </authorList>
    </citation>
    <scope>NUCLEOTIDE SEQUENCE</scope>
    <source>
        <strain evidence="2">237g6f4</strain>
        <tissue evidence="2">Blood</tissue>
    </source>
</reference>